<protein>
    <submittedName>
        <fullName evidence="2">Unannotated protein</fullName>
    </submittedName>
</protein>
<organism evidence="2">
    <name type="scientific">freshwater metagenome</name>
    <dbReference type="NCBI Taxonomy" id="449393"/>
    <lineage>
        <taxon>unclassified sequences</taxon>
        <taxon>metagenomes</taxon>
        <taxon>ecological metagenomes</taxon>
    </lineage>
</organism>
<reference evidence="2" key="1">
    <citation type="submission" date="2020-05" db="EMBL/GenBank/DDBJ databases">
        <authorList>
            <person name="Chiriac C."/>
            <person name="Salcher M."/>
            <person name="Ghai R."/>
            <person name="Kavagutti S V."/>
        </authorList>
    </citation>
    <scope>NUCLEOTIDE SEQUENCE</scope>
</reference>
<dbReference type="InterPro" id="IPR044666">
    <property type="entry name" value="Cyclophilin_A-like"/>
</dbReference>
<dbReference type="Gene3D" id="2.40.100.10">
    <property type="entry name" value="Cyclophilin-like"/>
    <property type="match status" value="1"/>
</dbReference>
<dbReference type="InterPro" id="IPR029000">
    <property type="entry name" value="Cyclophilin-like_dom_sf"/>
</dbReference>
<dbReference type="PANTHER" id="PTHR45625:SF3">
    <property type="entry name" value="PEPTIDYL-PROLYL CIS-TRANS ISOMERASE B-RELATED"/>
    <property type="match status" value="1"/>
</dbReference>
<dbReference type="PROSITE" id="PS50072">
    <property type="entry name" value="CSA_PPIASE_2"/>
    <property type="match status" value="1"/>
</dbReference>
<evidence type="ECO:0000259" key="1">
    <source>
        <dbReference type="PROSITE" id="PS50072"/>
    </source>
</evidence>
<sequence>MRLPRKITAVSVAVFLASSLLANTATAAPRPTTKPVANNNEVKVTCKPTSAVAHREVKMTIPKLQKFKRNKVITFSTNCGDIVIEAFAKKAPITTSMITGLVSAKFYDQSICHRMINSSTAALLQCGDPTDSGYGGPAFQFNDENLPKPIMSNYPAGTVAMANSTQLKDGELINQNTNGSQFFIMAANTTLDPYYTVWGRVTKGLEIVKAVVATGTLEGGEVGRPKVKIAIEKATVR</sequence>
<name>A0A6J6EYH4_9ZZZZ</name>
<dbReference type="EMBL" id="CAEZTV010000055">
    <property type="protein sequence ID" value="CAB4579684.1"/>
    <property type="molecule type" value="Genomic_DNA"/>
</dbReference>
<evidence type="ECO:0000313" key="2">
    <source>
        <dbReference type="EMBL" id="CAB4579684.1"/>
    </source>
</evidence>
<proteinExistence type="predicted"/>
<dbReference type="GO" id="GO:0003755">
    <property type="term" value="F:peptidyl-prolyl cis-trans isomerase activity"/>
    <property type="evidence" value="ECO:0007669"/>
    <property type="project" value="InterPro"/>
</dbReference>
<dbReference type="AlphaFoldDB" id="A0A6J6EYH4"/>
<accession>A0A6J6EYH4</accession>
<dbReference type="CDD" id="cd00317">
    <property type="entry name" value="cyclophilin"/>
    <property type="match status" value="1"/>
</dbReference>
<gene>
    <name evidence="2" type="ORF">UFOPK1747_00474</name>
</gene>
<dbReference type="Pfam" id="PF00160">
    <property type="entry name" value="Pro_isomerase"/>
    <property type="match status" value="1"/>
</dbReference>
<dbReference type="SUPFAM" id="SSF50891">
    <property type="entry name" value="Cyclophilin-like"/>
    <property type="match status" value="1"/>
</dbReference>
<dbReference type="InterPro" id="IPR002130">
    <property type="entry name" value="Cyclophilin-type_PPIase_dom"/>
</dbReference>
<feature type="domain" description="PPIase cyclophilin-type" evidence="1">
    <location>
        <begin position="69"/>
        <end position="236"/>
    </location>
</feature>
<dbReference type="PANTHER" id="PTHR45625">
    <property type="entry name" value="PEPTIDYL-PROLYL CIS-TRANS ISOMERASE-RELATED"/>
    <property type="match status" value="1"/>
</dbReference>